<feature type="region of interest" description="Disordered" evidence="1">
    <location>
        <begin position="57"/>
        <end position="76"/>
    </location>
</feature>
<organism evidence="2">
    <name type="scientific">Arundo donax</name>
    <name type="common">Giant reed</name>
    <name type="synonym">Donax arundinaceus</name>
    <dbReference type="NCBI Taxonomy" id="35708"/>
    <lineage>
        <taxon>Eukaryota</taxon>
        <taxon>Viridiplantae</taxon>
        <taxon>Streptophyta</taxon>
        <taxon>Embryophyta</taxon>
        <taxon>Tracheophyta</taxon>
        <taxon>Spermatophyta</taxon>
        <taxon>Magnoliopsida</taxon>
        <taxon>Liliopsida</taxon>
        <taxon>Poales</taxon>
        <taxon>Poaceae</taxon>
        <taxon>PACMAD clade</taxon>
        <taxon>Arundinoideae</taxon>
        <taxon>Arundineae</taxon>
        <taxon>Arundo</taxon>
    </lineage>
</organism>
<accession>A0A0A8YPQ4</accession>
<dbReference type="AlphaFoldDB" id="A0A0A8YPQ4"/>
<name>A0A0A8YPQ4_ARUDO</name>
<reference evidence="2" key="2">
    <citation type="journal article" date="2015" name="Data Brief">
        <title>Shoot transcriptome of the giant reed, Arundo donax.</title>
        <authorList>
            <person name="Barrero R.A."/>
            <person name="Guerrero F.D."/>
            <person name="Moolhuijzen P."/>
            <person name="Goolsby J.A."/>
            <person name="Tidwell J."/>
            <person name="Bellgard S.E."/>
            <person name="Bellgard M.I."/>
        </authorList>
    </citation>
    <scope>NUCLEOTIDE SEQUENCE</scope>
    <source>
        <tissue evidence="2">Shoot tissue taken approximately 20 cm above the soil surface</tissue>
    </source>
</reference>
<evidence type="ECO:0000256" key="1">
    <source>
        <dbReference type="SAM" id="MobiDB-lite"/>
    </source>
</evidence>
<sequence length="98" mass="10651">MPHSHIASSFLCLILHARNRPRTTMRIRMRSLYGLRMPAGIGSFRVSGLHGLVVNSAGCPSAPPRPPPPPPPLSTSFSLGQMALPYPYVPLVSNSHRL</sequence>
<reference evidence="2" key="1">
    <citation type="submission" date="2014-09" db="EMBL/GenBank/DDBJ databases">
        <authorList>
            <person name="Magalhaes I.L.F."/>
            <person name="Oliveira U."/>
            <person name="Santos F.R."/>
            <person name="Vidigal T.H.D.A."/>
            <person name="Brescovit A.D."/>
            <person name="Santos A.J."/>
        </authorList>
    </citation>
    <scope>NUCLEOTIDE SEQUENCE</scope>
    <source>
        <tissue evidence="2">Shoot tissue taken approximately 20 cm above the soil surface</tissue>
    </source>
</reference>
<evidence type="ECO:0000313" key="2">
    <source>
        <dbReference type="EMBL" id="JAD27763.1"/>
    </source>
</evidence>
<dbReference type="EMBL" id="GBRH01270132">
    <property type="protein sequence ID" value="JAD27763.1"/>
    <property type="molecule type" value="Transcribed_RNA"/>
</dbReference>
<feature type="compositionally biased region" description="Pro residues" evidence="1">
    <location>
        <begin position="61"/>
        <end position="73"/>
    </location>
</feature>
<proteinExistence type="predicted"/>
<protein>
    <submittedName>
        <fullName evidence="2">Uncharacterized protein</fullName>
    </submittedName>
</protein>